<dbReference type="RefSeq" id="WP_090205843.1">
    <property type="nucleotide sequence ID" value="NZ_FOZM01000001.1"/>
</dbReference>
<evidence type="ECO:0000259" key="1">
    <source>
        <dbReference type="Pfam" id="PF14220"/>
    </source>
</evidence>
<sequence length="193" mass="21014">MRNLKRQTTLALFAIGVLVGCSTGNGGTPNLAKIQTIAPIFAETDDVDGFATRVLDGLQPRSIGESREYCGLIIREPDGQLRTSRILPGGEDFCEMPSVIGDVVASFHTHGSYSPLYDNEVPSMSDVKGDFEQRIDGYVATPGGRVWHVDYETRSIRLLCGPLCITSDPRNDPADAGFVPDSFTVGELRERFS</sequence>
<dbReference type="AlphaFoldDB" id="A0A1I6MBE9"/>
<proteinExistence type="predicted"/>
<dbReference type="STRING" id="1123755.SAMN05444714_1475"/>
<dbReference type="OrthoDB" id="7850904at2"/>
<dbReference type="Pfam" id="PF14220">
    <property type="entry name" value="DUF4329"/>
    <property type="match status" value="1"/>
</dbReference>
<dbReference type="InterPro" id="IPR025479">
    <property type="entry name" value="DUF4329"/>
</dbReference>
<evidence type="ECO:0000313" key="3">
    <source>
        <dbReference type="Proteomes" id="UP000198926"/>
    </source>
</evidence>
<dbReference type="PROSITE" id="PS51257">
    <property type="entry name" value="PROKAR_LIPOPROTEIN"/>
    <property type="match status" value="1"/>
</dbReference>
<name>A0A1I6MBE9_9RHOB</name>
<dbReference type="EMBL" id="FOZM01000001">
    <property type="protein sequence ID" value="SFS12923.1"/>
    <property type="molecule type" value="Genomic_DNA"/>
</dbReference>
<keyword evidence="3" id="KW-1185">Reference proteome</keyword>
<reference evidence="2 3" key="1">
    <citation type="submission" date="2016-10" db="EMBL/GenBank/DDBJ databases">
        <authorList>
            <person name="de Groot N.N."/>
        </authorList>
    </citation>
    <scope>NUCLEOTIDE SEQUENCE [LARGE SCALE GENOMIC DNA]</scope>
    <source>
        <strain evidence="2 3">DSM 29433</strain>
    </source>
</reference>
<gene>
    <name evidence="2" type="ORF">SAMN05444714_1475</name>
</gene>
<protein>
    <recommendedName>
        <fullName evidence="1">DUF4329 domain-containing protein</fullName>
    </recommendedName>
</protein>
<organism evidence="2 3">
    <name type="scientific">Yoonia litorea</name>
    <dbReference type="NCBI Taxonomy" id="1123755"/>
    <lineage>
        <taxon>Bacteria</taxon>
        <taxon>Pseudomonadati</taxon>
        <taxon>Pseudomonadota</taxon>
        <taxon>Alphaproteobacteria</taxon>
        <taxon>Rhodobacterales</taxon>
        <taxon>Paracoccaceae</taxon>
        <taxon>Yoonia</taxon>
    </lineage>
</organism>
<dbReference type="Proteomes" id="UP000198926">
    <property type="component" value="Unassembled WGS sequence"/>
</dbReference>
<feature type="domain" description="DUF4329" evidence="1">
    <location>
        <begin position="50"/>
        <end position="161"/>
    </location>
</feature>
<accession>A0A1I6MBE9</accession>
<evidence type="ECO:0000313" key="2">
    <source>
        <dbReference type="EMBL" id="SFS12923.1"/>
    </source>
</evidence>